<dbReference type="Gene3D" id="3.60.20.10">
    <property type="entry name" value="Glutamine Phosphoribosylpyrophosphate, subunit 1, domain 1"/>
    <property type="match status" value="1"/>
</dbReference>
<protein>
    <submittedName>
        <fullName evidence="7">Penicillin acylase family protein</fullName>
        <ecNumber evidence="7">3.5.1.-</ecNumber>
    </submittedName>
</protein>
<feature type="region of interest" description="Disordered" evidence="6">
    <location>
        <begin position="632"/>
        <end position="655"/>
    </location>
</feature>
<evidence type="ECO:0000256" key="5">
    <source>
        <dbReference type="PIRSR" id="PIRSR001227-2"/>
    </source>
</evidence>
<dbReference type="Pfam" id="PF01804">
    <property type="entry name" value="Penicil_amidase"/>
    <property type="match status" value="1"/>
</dbReference>
<dbReference type="AlphaFoldDB" id="A0AAU8G6N5"/>
<dbReference type="Gene3D" id="1.10.439.10">
    <property type="entry name" value="Penicillin Amidohydrolase, domain 1"/>
    <property type="match status" value="1"/>
</dbReference>
<gene>
    <name evidence="7" type="ORF">ABRQ22_08765</name>
</gene>
<comment type="cofactor">
    <cofactor evidence="5">
        <name>Ca(2+)</name>
        <dbReference type="ChEBI" id="CHEBI:29108"/>
    </cofactor>
    <text evidence="5">Binds 1 Ca(2+) ion per dimer.</text>
</comment>
<dbReference type="InterPro" id="IPR014395">
    <property type="entry name" value="Pen/GL7ACA/AHL_acylase"/>
</dbReference>
<feature type="compositionally biased region" description="Low complexity" evidence="6">
    <location>
        <begin position="523"/>
        <end position="535"/>
    </location>
</feature>
<reference evidence="7" key="1">
    <citation type="submission" date="2024-06" db="EMBL/GenBank/DDBJ databases">
        <title>Complete genome sequence of the cellulolytic actinobacterium, Cellulosimicrobium ES-005.</title>
        <authorList>
            <person name="Matthews C.T."/>
            <person name="Underwood K.D."/>
            <person name="Ghanchi K.M."/>
            <person name="Fields S.D."/>
            <person name="Gardner S.G."/>
        </authorList>
    </citation>
    <scope>NUCLEOTIDE SEQUENCE</scope>
    <source>
        <strain evidence="7">ES-005</strain>
    </source>
</reference>
<feature type="binding site" evidence="5">
    <location>
        <position position="277"/>
    </location>
    <ligand>
        <name>Ca(2+)</name>
        <dbReference type="ChEBI" id="CHEBI:29108"/>
    </ligand>
</feature>
<accession>A0AAU8G6N5</accession>
<dbReference type="InterPro" id="IPR023343">
    <property type="entry name" value="Penicillin_amidase_dom1"/>
</dbReference>
<dbReference type="GO" id="GO:0046872">
    <property type="term" value="F:metal ion binding"/>
    <property type="evidence" value="ECO:0007669"/>
    <property type="project" value="UniProtKB-KW"/>
</dbReference>
<feature type="region of interest" description="Disordered" evidence="6">
    <location>
        <begin position="507"/>
        <end position="535"/>
    </location>
</feature>
<dbReference type="GO" id="GO:0016811">
    <property type="term" value="F:hydrolase activity, acting on carbon-nitrogen (but not peptide) bonds, in linear amides"/>
    <property type="evidence" value="ECO:0007669"/>
    <property type="project" value="InterPro"/>
</dbReference>
<name>A0AAU8G6N5_9MICO</name>
<keyword evidence="2 7" id="KW-0378">Hydrolase</keyword>
<dbReference type="PANTHER" id="PTHR34218">
    <property type="entry name" value="PEPTIDASE S45 PENICILLIN AMIDASE"/>
    <property type="match status" value="1"/>
</dbReference>
<evidence type="ECO:0000256" key="2">
    <source>
        <dbReference type="ARBA" id="ARBA00022801"/>
    </source>
</evidence>
<proteinExistence type="inferred from homology"/>
<feature type="binding site" evidence="5">
    <location>
        <position position="278"/>
    </location>
    <ligand>
        <name>Ca(2+)</name>
        <dbReference type="ChEBI" id="CHEBI:29108"/>
    </ligand>
</feature>
<dbReference type="SUPFAM" id="SSF56235">
    <property type="entry name" value="N-terminal nucleophile aminohydrolases (Ntn hydrolases)"/>
    <property type="match status" value="1"/>
</dbReference>
<dbReference type="GO" id="GO:0017000">
    <property type="term" value="P:antibiotic biosynthetic process"/>
    <property type="evidence" value="ECO:0007669"/>
    <property type="project" value="InterPro"/>
</dbReference>
<evidence type="ECO:0000313" key="7">
    <source>
        <dbReference type="EMBL" id="XCH31753.1"/>
    </source>
</evidence>
<evidence type="ECO:0000256" key="6">
    <source>
        <dbReference type="SAM" id="MobiDB-lite"/>
    </source>
</evidence>
<dbReference type="InterPro" id="IPR029055">
    <property type="entry name" value="Ntn_hydrolases_N"/>
</dbReference>
<feature type="active site" description="Nucleophile" evidence="4">
    <location>
        <position position="202"/>
    </location>
</feature>
<feature type="compositionally biased region" description="Gly residues" evidence="6">
    <location>
        <begin position="507"/>
        <end position="522"/>
    </location>
</feature>
<dbReference type="InterPro" id="IPR002692">
    <property type="entry name" value="S45"/>
</dbReference>
<comment type="similarity">
    <text evidence="1">Belongs to the peptidase S45 family.</text>
</comment>
<evidence type="ECO:0000256" key="1">
    <source>
        <dbReference type="ARBA" id="ARBA00006586"/>
    </source>
</evidence>
<dbReference type="EC" id="3.5.1.-" evidence="7"/>
<dbReference type="PIRSF" id="PIRSF001227">
    <property type="entry name" value="Pen_acylase"/>
    <property type="match status" value="1"/>
</dbReference>
<keyword evidence="5" id="KW-0479">Metal-binding</keyword>
<dbReference type="Gene3D" id="2.30.120.10">
    <property type="match status" value="1"/>
</dbReference>
<evidence type="ECO:0000256" key="4">
    <source>
        <dbReference type="PIRSR" id="PIRSR001227-1"/>
    </source>
</evidence>
<dbReference type="RefSeq" id="WP_353709254.1">
    <property type="nucleotide sequence ID" value="NZ_CP159290.1"/>
</dbReference>
<dbReference type="InterPro" id="IPR043147">
    <property type="entry name" value="Penicillin_amidase_A-knob"/>
</dbReference>
<dbReference type="PANTHER" id="PTHR34218:SF4">
    <property type="entry name" value="ACYL-HOMOSERINE LACTONE ACYLASE QUIP"/>
    <property type="match status" value="1"/>
</dbReference>
<dbReference type="Gene3D" id="1.10.1400.10">
    <property type="match status" value="1"/>
</dbReference>
<keyword evidence="5" id="KW-0106">Calcium</keyword>
<evidence type="ECO:0000256" key="3">
    <source>
        <dbReference type="ARBA" id="ARBA00023145"/>
    </source>
</evidence>
<sequence length="773" mass="81425">MGTSGVPGVPPGGFAVHRDAWGVPHVRAADELALARGQGYVTALDRGWQIEVDRWRAEGRLAERLGEPGLAWDRFAHRVRLADTARRAYAALAADDRAWVDAYTAGVNEGLVRGRDVPELRALADPAWPGGADLPPHEPWPAWAPLGVFLVAHVLFSGFPHVLWRDHVARTLGADLARSRPDVPLDAVLDLLAVDGGPGSGSNAWALAGGRTRSGAPLLAGDPHRLLELPGVYQQVRLACDDYDVVGLAFPGVPGLPHFGHAGAAAWGVTNAMAHHVDVIAESLRRTDDGRVEARGPEGPELADVVVATVRVRAAGGPVEHRVETVETARGVVVTGGPEEPGRTFALRLPARVDADLGVAAWRRLLRARSARDVTDAFGTWVDPVDRVLAADRDTVLSVTAGRVPRRDRAERALPLLAWSDAARARPWVVPPAPVVVEDVAVDANERPGRPGLDLGHTYAPPHRARRIRALLDAAGEDGTAADQTRVHADALLGGADDLLRWLGRSAGGGSGRGGETGGEGASGTTVGATDPASARAARRLRAWDRRMDADSADAALFAAWRAALVRRVATHPALAPLHAPHGLDTVFAPWLSVTARVADALPALLAAAWLGIDGTGEAWAALREVVRAPAGARVDGPDGPDRVPPDPDGASTVPASTVPVWGATHRVLGLHVLLDVPGATAPRVPSLPLGGDTDTVCCTASVPGISDVCVRGSVARWAWDLADRDASRWGVPFGASGDPRSPHFADQLTAWAVGETVPVVTDWTLLRHEETR</sequence>
<keyword evidence="3" id="KW-0865">Zymogen</keyword>
<organism evidence="7">
    <name type="scientific">Cellulosimicrobium sp. ES-005</name>
    <dbReference type="NCBI Taxonomy" id="3163031"/>
    <lineage>
        <taxon>Bacteria</taxon>
        <taxon>Bacillati</taxon>
        <taxon>Actinomycetota</taxon>
        <taxon>Actinomycetes</taxon>
        <taxon>Micrococcales</taxon>
        <taxon>Promicromonosporaceae</taxon>
        <taxon>Cellulosimicrobium</taxon>
    </lineage>
</organism>
<dbReference type="InterPro" id="IPR043146">
    <property type="entry name" value="Penicillin_amidase_N_B-knob"/>
</dbReference>
<dbReference type="EMBL" id="CP159290">
    <property type="protein sequence ID" value="XCH31753.1"/>
    <property type="molecule type" value="Genomic_DNA"/>
</dbReference>
<feature type="compositionally biased region" description="Basic and acidic residues" evidence="6">
    <location>
        <begin position="636"/>
        <end position="646"/>
    </location>
</feature>